<dbReference type="Pfam" id="PF01663">
    <property type="entry name" value="Phosphodiest"/>
    <property type="match status" value="1"/>
</dbReference>
<dbReference type="Proteomes" id="UP000464314">
    <property type="component" value="Chromosome"/>
</dbReference>
<dbReference type="AlphaFoldDB" id="A0A6P1TS41"/>
<dbReference type="SUPFAM" id="SSF53649">
    <property type="entry name" value="Alkaline phosphatase-like"/>
    <property type="match status" value="1"/>
</dbReference>
<accession>A0A6P1TS41</accession>
<evidence type="ECO:0000313" key="1">
    <source>
        <dbReference type="EMBL" id="QHQ63072.1"/>
    </source>
</evidence>
<dbReference type="GO" id="GO:0016787">
    <property type="term" value="F:hydrolase activity"/>
    <property type="evidence" value="ECO:0007669"/>
    <property type="project" value="UniProtKB-ARBA"/>
</dbReference>
<protein>
    <submittedName>
        <fullName evidence="1">Alkaline phosphatase family protein</fullName>
    </submittedName>
</protein>
<dbReference type="EMBL" id="CP048000">
    <property type="protein sequence ID" value="QHQ63072.1"/>
    <property type="molecule type" value="Genomic_DNA"/>
</dbReference>
<dbReference type="CDD" id="cd16018">
    <property type="entry name" value="Enpp"/>
    <property type="match status" value="1"/>
</dbReference>
<sequence>MEHKLIVLSVDSLQTTDLIYLKNKINFAKILKKCALVKNIREIYPTLTYPIHTTVITGVHPKTHGIAHNQLPSINPENPDWSIMGSDWNWYSNSVKVPSLVDAANEKNLVTASVMWPVMGGHKPDHNLAEIWPNRYEDMKITFERACTKDIVELYYDKYLETFDWEHRTDMDGYSMDIAADMIKRFKPDLMLIHSICLDHCRHEYGDEGTRINECLDRVDRIVGTLLNAAEEAGIYKDTNFVILGDHGQINIRKVFQLNILLIQKGFIRTDAAGKVMDYDAYSFSAGFSTHIILKDPQDEKMKERIYSALLEIQREYGEYMGRIFSKEEAEREEGLTGDFSFVIESADGVIFDNPLNGDVILEMKHTRNSVYHAMHGHHPSKGPKPPFLAFGPDIREGAVIESGDMLDECPTLAKLLQVDMKGMEGNPFDIFS</sequence>
<dbReference type="RefSeq" id="WP_161839894.1">
    <property type="nucleotide sequence ID" value="NZ_CP048000.1"/>
</dbReference>
<dbReference type="InterPro" id="IPR017850">
    <property type="entry name" value="Alkaline_phosphatase_core_sf"/>
</dbReference>
<dbReference type="KEGG" id="anr:Ana3638_21730"/>
<reference evidence="1 2" key="1">
    <citation type="submission" date="2020-01" db="EMBL/GenBank/DDBJ databases">
        <title>Genome analysis of Anaerocolumna sp. CBA3638.</title>
        <authorList>
            <person name="Kim J."/>
            <person name="Roh S.W."/>
        </authorList>
    </citation>
    <scope>NUCLEOTIDE SEQUENCE [LARGE SCALE GENOMIC DNA]</scope>
    <source>
        <strain evidence="1 2">CBA3638</strain>
    </source>
</reference>
<dbReference type="PANTHER" id="PTHR10151:SF120">
    <property type="entry name" value="BIS(5'-ADENOSYL)-TRIPHOSPHATASE"/>
    <property type="match status" value="1"/>
</dbReference>
<dbReference type="InterPro" id="IPR002591">
    <property type="entry name" value="Phosphodiest/P_Trfase"/>
</dbReference>
<name>A0A6P1TS41_9FIRM</name>
<organism evidence="1 2">
    <name type="scientific">Anaerocolumna sedimenticola</name>
    <dbReference type="NCBI Taxonomy" id="2696063"/>
    <lineage>
        <taxon>Bacteria</taxon>
        <taxon>Bacillati</taxon>
        <taxon>Bacillota</taxon>
        <taxon>Clostridia</taxon>
        <taxon>Lachnospirales</taxon>
        <taxon>Lachnospiraceae</taxon>
        <taxon>Anaerocolumna</taxon>
    </lineage>
</organism>
<proteinExistence type="predicted"/>
<evidence type="ECO:0000313" key="2">
    <source>
        <dbReference type="Proteomes" id="UP000464314"/>
    </source>
</evidence>
<gene>
    <name evidence="1" type="ORF">Ana3638_21730</name>
</gene>
<dbReference type="Gene3D" id="3.40.720.10">
    <property type="entry name" value="Alkaline Phosphatase, subunit A"/>
    <property type="match status" value="1"/>
</dbReference>
<dbReference type="PANTHER" id="PTHR10151">
    <property type="entry name" value="ECTONUCLEOTIDE PYROPHOSPHATASE/PHOSPHODIESTERASE"/>
    <property type="match status" value="1"/>
</dbReference>
<keyword evidence="2" id="KW-1185">Reference proteome</keyword>